<evidence type="ECO:0000256" key="2">
    <source>
        <dbReference type="ARBA" id="ARBA00023015"/>
    </source>
</evidence>
<dbReference type="GO" id="GO:0042795">
    <property type="term" value="P:snRNA transcription by RNA polymerase II"/>
    <property type="evidence" value="ECO:0007669"/>
    <property type="project" value="TreeGrafter"/>
</dbReference>
<evidence type="ECO:0000259" key="9">
    <source>
        <dbReference type="PROSITE" id="PS51294"/>
    </source>
</evidence>
<keyword evidence="3" id="KW-0238">DNA-binding</keyword>
<dbReference type="GO" id="GO:0001006">
    <property type="term" value="F:RNA polymerase III type 3 promoter sequence-specific DNA binding"/>
    <property type="evidence" value="ECO:0007669"/>
    <property type="project" value="TreeGrafter"/>
</dbReference>
<dbReference type="PROSITE" id="PS51294">
    <property type="entry name" value="HTH_MYB"/>
    <property type="match status" value="2"/>
</dbReference>
<sequence>MEEEEHCVTSEVSNMETDSENEEVQLQELRQLTAIIEADKSSLGSLPTSKEASELNNKIEKIDKAIKLNKLSFDKFCELETVLVGRLKECRERQKELRESITTNSGKEKQDKQNIFRYLTCGKPYFKDRDHFPAPDNDDTITMQRVGMYDFSEVTSVPGWTVKDKHQFLEQITIMSRNIKKKELNSEIAQLRRESKVKDSKQINKQVLALKNQLSKLDKMPLSLSLALPIDQEYDWDAIAVALNQRHSAQEYRALWKVFLHPSINKKSWDRHEHYKLQQLAQLNNLQDWDKIAKELGTGRTAYQCFVYYRTNMGNSLTGRKWSKEEEEFLRRLIDYFKEEDYIPWGKVAAFMESRTKVQVYNKYNRLTEGRKGRFLPEEDAVLLTGVEHLGNNFKKIAKLLPGRSQAQLRTRYHVLSNTTRTSTVWNVEEDRKLIQMMSNQDSSFINYASLTEFFPDKTRAQLRARYSTLIKWMKKNPNKDISKAPRRGARRLSHGQCLGDLQKAVENLKNRIESEVKYKSSHKITKNSPHEVLDHAIIATLITEKAKEEETRRWQSMEVDHNAQKMSATTVINDTNLRKLLIFLKAKLDKEKFLASSYAKDYPNLLQPEPPPCVLNLKSYSKKHETQFFPLCDVIPDIWGDNILKNSEYVLPPNYATITGCKKLMSYIGSKPTPDNRTISMHYTPKRNKLSKEQLDAYMERFNTLFMWPILLSNEDPRSLNEQYTPQPLPISTEAQAKCKRLREMFRVTDTQGIIIPHPDSVEQEIADEQIDLDVSMQNVDSTLSTCVGNEGFLYLEGSK</sequence>
<protein>
    <recommendedName>
        <fullName evidence="11">snRNA-activating protein complex subunit 4</fullName>
    </recommendedName>
</protein>
<keyword evidence="5" id="KW-0539">Nucleus</keyword>
<evidence type="ECO:0000313" key="10">
    <source>
        <dbReference type="EMBL" id="JAT81607.1"/>
    </source>
</evidence>
<organism evidence="10">
    <name type="scientific">Pectinophora gossypiella</name>
    <name type="common">Cotton pink bollworm</name>
    <name type="synonym">Depressaria gossypiella</name>
    <dbReference type="NCBI Taxonomy" id="13191"/>
    <lineage>
        <taxon>Eukaryota</taxon>
        <taxon>Metazoa</taxon>
        <taxon>Ecdysozoa</taxon>
        <taxon>Arthropoda</taxon>
        <taxon>Hexapoda</taxon>
        <taxon>Insecta</taxon>
        <taxon>Pterygota</taxon>
        <taxon>Neoptera</taxon>
        <taxon>Endopterygota</taxon>
        <taxon>Lepidoptera</taxon>
        <taxon>Glossata</taxon>
        <taxon>Ditrysia</taxon>
        <taxon>Gelechioidea</taxon>
        <taxon>Gelechiidae</taxon>
        <taxon>Apatetrinae</taxon>
        <taxon>Pectinophora</taxon>
    </lineage>
</organism>
<feature type="region of interest" description="Disordered" evidence="7">
    <location>
        <begin position="1"/>
        <end position="22"/>
    </location>
</feature>
<dbReference type="Pfam" id="PF00249">
    <property type="entry name" value="Myb_DNA-binding"/>
    <property type="match status" value="1"/>
</dbReference>
<dbReference type="CDD" id="cd00167">
    <property type="entry name" value="SANT"/>
    <property type="match status" value="4"/>
</dbReference>
<keyword evidence="4" id="KW-0804">Transcription</keyword>
<dbReference type="Gene3D" id="1.10.10.60">
    <property type="entry name" value="Homeodomain-like"/>
    <property type="match status" value="4"/>
</dbReference>
<gene>
    <name evidence="10" type="ORF">g.7195</name>
</gene>
<dbReference type="InterPro" id="IPR009057">
    <property type="entry name" value="Homeodomain-like_sf"/>
</dbReference>
<evidence type="ECO:0008006" key="11">
    <source>
        <dbReference type="Google" id="ProtNLM"/>
    </source>
</evidence>
<dbReference type="GO" id="GO:0000978">
    <property type="term" value="F:RNA polymerase II cis-regulatory region sequence-specific DNA binding"/>
    <property type="evidence" value="ECO:0007669"/>
    <property type="project" value="TreeGrafter"/>
</dbReference>
<accession>A0A1E1W3P2</accession>
<name>A0A1E1W3P2_PECGO</name>
<comment type="subcellular location">
    <subcellularLocation>
        <location evidence="1">Nucleus</location>
    </subcellularLocation>
</comment>
<proteinExistence type="predicted"/>
<dbReference type="PROSITE" id="PS50090">
    <property type="entry name" value="MYB_LIKE"/>
    <property type="match status" value="3"/>
</dbReference>
<evidence type="ECO:0000256" key="6">
    <source>
        <dbReference type="SAM" id="Coils"/>
    </source>
</evidence>
<dbReference type="PANTHER" id="PTHR46621">
    <property type="entry name" value="SNRNA-ACTIVATING PROTEIN COMPLEX SUBUNIT 4"/>
    <property type="match status" value="1"/>
</dbReference>
<reference evidence="10" key="1">
    <citation type="submission" date="2015-09" db="EMBL/GenBank/DDBJ databases">
        <title>De novo assembly of Pectinophora gossypiella (Pink Bollworm) gut transcriptome.</title>
        <authorList>
            <person name="Tassone E.E."/>
        </authorList>
    </citation>
    <scope>NUCLEOTIDE SEQUENCE</scope>
</reference>
<dbReference type="AlphaFoldDB" id="A0A1E1W3P2"/>
<evidence type="ECO:0000256" key="7">
    <source>
        <dbReference type="SAM" id="MobiDB-lite"/>
    </source>
</evidence>
<feature type="domain" description="Myb-like" evidence="8">
    <location>
        <begin position="314"/>
        <end position="368"/>
    </location>
</feature>
<dbReference type="GO" id="GO:0005634">
    <property type="term" value="C:nucleus"/>
    <property type="evidence" value="ECO:0007669"/>
    <property type="project" value="UniProtKB-SubCell"/>
</dbReference>
<dbReference type="InterPro" id="IPR051575">
    <property type="entry name" value="Myb-like_DNA-bd"/>
</dbReference>
<dbReference type="GO" id="GO:0019185">
    <property type="term" value="C:snRNA-activating protein complex"/>
    <property type="evidence" value="ECO:0007669"/>
    <property type="project" value="TreeGrafter"/>
</dbReference>
<feature type="domain" description="HTH myb-type" evidence="9">
    <location>
        <begin position="371"/>
        <end position="421"/>
    </location>
</feature>
<evidence type="ECO:0000259" key="8">
    <source>
        <dbReference type="PROSITE" id="PS50090"/>
    </source>
</evidence>
<feature type="coiled-coil region" evidence="6">
    <location>
        <begin position="174"/>
        <end position="201"/>
    </location>
</feature>
<dbReference type="SMART" id="SM00717">
    <property type="entry name" value="SANT"/>
    <property type="match status" value="4"/>
</dbReference>
<evidence type="ECO:0000256" key="4">
    <source>
        <dbReference type="ARBA" id="ARBA00023163"/>
    </source>
</evidence>
<feature type="domain" description="Myb-like" evidence="8">
    <location>
        <begin position="261"/>
        <end position="313"/>
    </location>
</feature>
<keyword evidence="6" id="KW-0175">Coiled coil</keyword>
<dbReference type="InterPro" id="IPR017930">
    <property type="entry name" value="Myb_dom"/>
</dbReference>
<feature type="domain" description="HTH myb-type" evidence="9">
    <location>
        <begin position="261"/>
        <end position="317"/>
    </location>
</feature>
<dbReference type="EMBL" id="GDQN01009447">
    <property type="protein sequence ID" value="JAT81607.1"/>
    <property type="molecule type" value="Transcribed_RNA"/>
</dbReference>
<dbReference type="PANTHER" id="PTHR46621:SF1">
    <property type="entry name" value="SNRNA-ACTIVATING PROTEIN COMPLEX SUBUNIT 4"/>
    <property type="match status" value="1"/>
</dbReference>
<dbReference type="SUPFAM" id="SSF46689">
    <property type="entry name" value="Homeodomain-like"/>
    <property type="match status" value="3"/>
</dbReference>
<evidence type="ECO:0000256" key="3">
    <source>
        <dbReference type="ARBA" id="ARBA00023125"/>
    </source>
</evidence>
<evidence type="ECO:0000256" key="5">
    <source>
        <dbReference type="ARBA" id="ARBA00023242"/>
    </source>
</evidence>
<keyword evidence="2" id="KW-0805">Transcription regulation</keyword>
<dbReference type="Pfam" id="PF13921">
    <property type="entry name" value="Myb_DNA-bind_6"/>
    <property type="match status" value="1"/>
</dbReference>
<dbReference type="InterPro" id="IPR001005">
    <property type="entry name" value="SANT/Myb"/>
</dbReference>
<feature type="domain" description="Myb-like" evidence="8">
    <location>
        <begin position="371"/>
        <end position="417"/>
    </location>
</feature>
<evidence type="ECO:0000256" key="1">
    <source>
        <dbReference type="ARBA" id="ARBA00004123"/>
    </source>
</evidence>
<dbReference type="GO" id="GO:0042796">
    <property type="term" value="P:snRNA transcription by RNA polymerase III"/>
    <property type="evidence" value="ECO:0007669"/>
    <property type="project" value="TreeGrafter"/>
</dbReference>
<dbReference type="OrthoDB" id="2143914at2759"/>